<proteinExistence type="predicted"/>
<comment type="caution">
    <text evidence="1">The sequence shown here is derived from an EMBL/GenBank/DDBJ whole genome shotgun (WGS) entry which is preliminary data.</text>
</comment>
<protein>
    <submittedName>
        <fullName evidence="1">Uncharacterized protein</fullName>
    </submittedName>
</protein>
<organism evidence="1 2">
    <name type="scientific">Batillaria attramentaria</name>
    <dbReference type="NCBI Taxonomy" id="370345"/>
    <lineage>
        <taxon>Eukaryota</taxon>
        <taxon>Metazoa</taxon>
        <taxon>Spiralia</taxon>
        <taxon>Lophotrochozoa</taxon>
        <taxon>Mollusca</taxon>
        <taxon>Gastropoda</taxon>
        <taxon>Caenogastropoda</taxon>
        <taxon>Sorbeoconcha</taxon>
        <taxon>Cerithioidea</taxon>
        <taxon>Batillariidae</taxon>
        <taxon>Batillaria</taxon>
    </lineage>
</organism>
<evidence type="ECO:0000313" key="1">
    <source>
        <dbReference type="EMBL" id="KAK7481504.1"/>
    </source>
</evidence>
<evidence type="ECO:0000313" key="2">
    <source>
        <dbReference type="Proteomes" id="UP001519460"/>
    </source>
</evidence>
<name>A0ABD0K2N3_9CAEN</name>
<reference evidence="1 2" key="1">
    <citation type="journal article" date="2023" name="Sci. Data">
        <title>Genome assembly of the Korean intertidal mud-creeper Batillaria attramentaria.</title>
        <authorList>
            <person name="Patra A.K."/>
            <person name="Ho P.T."/>
            <person name="Jun S."/>
            <person name="Lee S.J."/>
            <person name="Kim Y."/>
            <person name="Won Y.J."/>
        </authorList>
    </citation>
    <scope>NUCLEOTIDE SEQUENCE [LARGE SCALE GENOMIC DNA]</scope>
    <source>
        <strain evidence="1">Wonlab-2016</strain>
    </source>
</reference>
<gene>
    <name evidence="1" type="ORF">BaRGS_00027266</name>
</gene>
<keyword evidence="2" id="KW-1185">Reference proteome</keyword>
<dbReference type="EMBL" id="JACVVK020000261">
    <property type="protein sequence ID" value="KAK7481504.1"/>
    <property type="molecule type" value="Genomic_DNA"/>
</dbReference>
<feature type="non-terminal residue" evidence="1">
    <location>
        <position position="88"/>
    </location>
</feature>
<sequence length="88" mass="9376">MKYATSKLINYAKLALDGGERWAVLTTGRSVSPHGQVSRTLLYTTAGSGTCKEHGRAILHAVEVTGGHPYWGVVFCLPVSSGCGVLWV</sequence>
<dbReference type="AlphaFoldDB" id="A0ABD0K2N3"/>
<accession>A0ABD0K2N3</accession>
<dbReference type="Proteomes" id="UP001519460">
    <property type="component" value="Unassembled WGS sequence"/>
</dbReference>